<accession>A0A803KPW4</accession>
<feature type="compositionally biased region" description="Acidic residues" evidence="2">
    <location>
        <begin position="1"/>
        <end position="12"/>
    </location>
</feature>
<dbReference type="FunFam" id="2.30.30.140:FF:000056">
    <property type="entry name" value="DNA/RNA-binding protein kin17-like"/>
    <property type="match status" value="1"/>
</dbReference>
<dbReference type="InterPro" id="IPR037321">
    <property type="entry name" value="KIN17-like"/>
</dbReference>
<name>A0A803KPW4_CHEQI</name>
<evidence type="ECO:0000259" key="4">
    <source>
        <dbReference type="Pfam" id="PF25092"/>
    </source>
</evidence>
<dbReference type="CDD" id="cd13155">
    <property type="entry name" value="KOW_KIN17"/>
    <property type="match status" value="1"/>
</dbReference>
<dbReference type="PANTHER" id="PTHR12805:SF0">
    <property type="entry name" value="DNA_RNA-BINDING PROTEIN KIN17"/>
    <property type="match status" value="1"/>
</dbReference>
<dbReference type="AlphaFoldDB" id="A0A803KPW4"/>
<dbReference type="EnsemblPlants" id="AUR62001070-RA">
    <property type="protein sequence ID" value="AUR62001070-RA:cds"/>
    <property type="gene ID" value="AUR62001070"/>
</dbReference>
<dbReference type="OMA" id="ADNVGSW"/>
<dbReference type="Pfam" id="PF18131">
    <property type="entry name" value="KN17_SH3"/>
    <property type="match status" value="1"/>
</dbReference>
<dbReference type="Pfam" id="PF25092">
    <property type="entry name" value="SH3_KIN17_C"/>
    <property type="match status" value="1"/>
</dbReference>
<evidence type="ECO:0000313" key="5">
    <source>
        <dbReference type="EnsemblPlants" id="AUR62001070-RA:cds"/>
    </source>
</evidence>
<dbReference type="InterPro" id="IPR041330">
    <property type="entry name" value="KN17_SH3"/>
</dbReference>
<reference evidence="5" key="1">
    <citation type="journal article" date="2017" name="Nature">
        <title>The genome of Chenopodium quinoa.</title>
        <authorList>
            <person name="Jarvis D.E."/>
            <person name="Ho Y.S."/>
            <person name="Lightfoot D.J."/>
            <person name="Schmoeckel S.M."/>
            <person name="Li B."/>
            <person name="Borm T.J.A."/>
            <person name="Ohyanagi H."/>
            <person name="Mineta K."/>
            <person name="Michell C.T."/>
            <person name="Saber N."/>
            <person name="Kharbatia N.M."/>
            <person name="Rupper R.R."/>
            <person name="Sharp A.R."/>
            <person name="Dally N."/>
            <person name="Boughton B.A."/>
            <person name="Woo Y.H."/>
            <person name="Gao G."/>
            <person name="Schijlen E.G.W.M."/>
            <person name="Guo X."/>
            <person name="Momin A.A."/>
            <person name="Negrao S."/>
            <person name="Al-Babili S."/>
            <person name="Gehring C."/>
            <person name="Roessner U."/>
            <person name="Jung C."/>
            <person name="Murphy K."/>
            <person name="Arold S.T."/>
            <person name="Gojobori T."/>
            <person name="van der Linden C.G."/>
            <person name="van Loo E.N."/>
            <person name="Jellen E.N."/>
            <person name="Maughan P.J."/>
            <person name="Tester M."/>
        </authorList>
    </citation>
    <scope>NUCLEOTIDE SEQUENCE [LARGE SCALE GENOMIC DNA]</scope>
    <source>
        <strain evidence="5">cv. PI 614886</strain>
    </source>
</reference>
<keyword evidence="6" id="KW-1185">Reference proteome</keyword>
<dbReference type="InterPro" id="IPR041995">
    <property type="entry name" value="KOW_KIN17"/>
</dbReference>
<proteinExistence type="inferred from homology"/>
<evidence type="ECO:0008006" key="7">
    <source>
        <dbReference type="Google" id="ProtNLM"/>
    </source>
</evidence>
<dbReference type="Gramene" id="AUR62001070-RA">
    <property type="protein sequence ID" value="AUR62001070-RA:cds"/>
    <property type="gene ID" value="AUR62001070"/>
</dbReference>
<protein>
    <recommendedName>
        <fullName evidence="7">KN17 SH3-like C-terminal domain-containing protein</fullName>
    </recommendedName>
</protein>
<evidence type="ECO:0000256" key="1">
    <source>
        <dbReference type="ARBA" id="ARBA00008517"/>
    </source>
</evidence>
<comment type="similarity">
    <text evidence="1">Belongs to the KIN17 family.</text>
</comment>
<dbReference type="GO" id="GO:0005634">
    <property type="term" value="C:nucleus"/>
    <property type="evidence" value="ECO:0007669"/>
    <property type="project" value="TreeGrafter"/>
</dbReference>
<reference evidence="5" key="2">
    <citation type="submission" date="2021-03" db="UniProtKB">
        <authorList>
            <consortium name="EnsemblPlants"/>
        </authorList>
    </citation>
    <scope>IDENTIFICATION</scope>
</reference>
<evidence type="ECO:0000256" key="2">
    <source>
        <dbReference type="SAM" id="MobiDB-lite"/>
    </source>
</evidence>
<dbReference type="InterPro" id="IPR014722">
    <property type="entry name" value="Rib_uL2_dom2"/>
</dbReference>
<feature type="domain" description="Kin17 KOW" evidence="4">
    <location>
        <begin position="149"/>
        <end position="205"/>
    </location>
</feature>
<dbReference type="Gene3D" id="2.30.30.140">
    <property type="match status" value="1"/>
</dbReference>
<evidence type="ECO:0000313" key="6">
    <source>
        <dbReference type="Proteomes" id="UP000596660"/>
    </source>
</evidence>
<dbReference type="FunFam" id="2.30.30.30:FF:000021">
    <property type="entry name" value="DNA/RNA-binding protein KIN17, putative"/>
    <property type="match status" value="1"/>
</dbReference>
<dbReference type="GO" id="GO:0006974">
    <property type="term" value="P:DNA damage response"/>
    <property type="evidence" value="ECO:0007669"/>
    <property type="project" value="TreeGrafter"/>
</dbReference>
<dbReference type="GO" id="GO:0003690">
    <property type="term" value="F:double-stranded DNA binding"/>
    <property type="evidence" value="ECO:0007669"/>
    <property type="project" value="TreeGrafter"/>
</dbReference>
<feature type="region of interest" description="Disordered" evidence="2">
    <location>
        <begin position="1"/>
        <end position="41"/>
    </location>
</feature>
<dbReference type="Proteomes" id="UP000596660">
    <property type="component" value="Unplaced"/>
</dbReference>
<sequence>MPIAENEGEGEEKELPGGKVAFALGGGLSNPGAGKERGEGTRVVFEDVVEGEKAKKRTKYGDGNAAVKSALEDMIKEDEKVKERHNWKDYWVCEGIVVKVMSKKLAEKGCYKKKGVVKKVIEKYLGEIEMLDTKHVLRVDQAELETVIPQIGGLVKIVNGAYRGMNARFLSINTDKYCAKVQIEKGLYDGRVLQAVDYEDICKLA</sequence>
<evidence type="ECO:0000259" key="3">
    <source>
        <dbReference type="Pfam" id="PF18131"/>
    </source>
</evidence>
<dbReference type="GO" id="GO:0006260">
    <property type="term" value="P:DNA replication"/>
    <property type="evidence" value="ECO:0007669"/>
    <property type="project" value="TreeGrafter"/>
</dbReference>
<dbReference type="Gene3D" id="2.30.30.30">
    <property type="match status" value="1"/>
</dbReference>
<feature type="domain" description="KN17 SH3-like" evidence="3">
    <location>
        <begin position="88"/>
        <end position="140"/>
    </location>
</feature>
<dbReference type="PANTHER" id="PTHR12805">
    <property type="entry name" value="KIN17 KIN, ANTIGENIC DETERMINANT OF RECA PROTEIN HOMOLOG"/>
    <property type="match status" value="1"/>
</dbReference>
<organism evidence="5 6">
    <name type="scientific">Chenopodium quinoa</name>
    <name type="common">Quinoa</name>
    <dbReference type="NCBI Taxonomy" id="63459"/>
    <lineage>
        <taxon>Eukaryota</taxon>
        <taxon>Viridiplantae</taxon>
        <taxon>Streptophyta</taxon>
        <taxon>Embryophyta</taxon>
        <taxon>Tracheophyta</taxon>
        <taxon>Spermatophyta</taxon>
        <taxon>Magnoliopsida</taxon>
        <taxon>eudicotyledons</taxon>
        <taxon>Gunneridae</taxon>
        <taxon>Pentapetalae</taxon>
        <taxon>Caryophyllales</taxon>
        <taxon>Chenopodiaceae</taxon>
        <taxon>Chenopodioideae</taxon>
        <taxon>Atripliceae</taxon>
        <taxon>Chenopodium</taxon>
    </lineage>
</organism>